<evidence type="ECO:0000256" key="1">
    <source>
        <dbReference type="SAM" id="Coils"/>
    </source>
</evidence>
<evidence type="ECO:0000313" key="3">
    <source>
        <dbReference type="EMBL" id="CDW84130.1"/>
    </source>
</evidence>
<accession>A0A078AP25</accession>
<name>A0A078AP25_STYLE</name>
<dbReference type="InParanoid" id="A0A078AP25"/>
<feature type="compositionally biased region" description="Polar residues" evidence="2">
    <location>
        <begin position="36"/>
        <end position="60"/>
    </location>
</feature>
<feature type="region of interest" description="Disordered" evidence="2">
    <location>
        <begin position="123"/>
        <end position="196"/>
    </location>
</feature>
<sequence length="946" mass="111295">MHIQSESKTFMQKRLSQQRLQSESKLGLHQNHERNSSNQYSTSYGGSFAQSQKGSKSTRNKNSLLINIGIKSQLKVQSGMDLDNIDDEIYKVEELENPKFENHHHKPSIVSFNLNNHSVSHSTLPKVQSLNESQSQPQIRNLKSPKLAEFASTSKRLKQMLVGSSSKQSIKKSKSPKKERQDQSQNQSAAKTDKLEQLNQTGSIFNIESAHRTKLTIDTNALNASSVMNNTNYFLTQSQGVLFPNTHQRAQNGLQSVKSASNLSSLFVPRQELSKLTIQENSQLISKFSMLTQQDKILHKNLQQQKLDSKINLKSQMEVVALEKINQKIDLMQQTKEELRKTFSQLNKIIVKKDAFKVMHHLVGNKLILKPNEAQYLKLFVNSKPAPLNIQIQKMRNEQSFNIIYSRTNPMPDLDDNNGEYINPSKFQIQDRHEMVFKNQYIFFTLSSFKGCELVIYAYFNKEKPLLSKNGSNSQTELQMVVAENKKTNSKYKYINRINDILNDEIECDEVRREAIRIKNRRIKEALIKAQSNRLNFDKQLFADYLAQRPSQMSVENYKIEKAQERKTECDDFHLKKNIFLLNRQEILKEYREKALKDAKELRKKKDICKAWNLFFVTKTLFVNLFEHFKLNKEQYLLKRKQKNAALRIERIAKIAFQQYAFDLRKRNQIIIKKSFTSHVAFIIGVAEMRAWRNLVAFLQHTTDQNSIINRFRKFAEKIMFIQKAMRIKLNQHKERTDILHNKWDLCLEQLKFEYLEDKEDKDRHSQNIFRNMKLLGDEAKKREIKVYYNFCKSIYDNVYYDWRDLTKTYHENEMIQRQPSGPIRNIVDIWQSTAKINNRQLKIYGKQKYSVHDEFQRNENNRHASLSPDPKKQLVGKSSKKKGQVVSFYGRYLSLQLDHEKEIERLYQDDENEEINIRFPPKLKFIPSDIFIKCLILKYVDSTLF</sequence>
<feature type="coiled-coil region" evidence="1">
    <location>
        <begin position="322"/>
        <end position="349"/>
    </location>
</feature>
<feature type="compositionally biased region" description="Polar residues" evidence="2">
    <location>
        <begin position="123"/>
        <end position="141"/>
    </location>
</feature>
<dbReference type="EMBL" id="CCKQ01012507">
    <property type="protein sequence ID" value="CDW84130.1"/>
    <property type="molecule type" value="Genomic_DNA"/>
</dbReference>
<evidence type="ECO:0000313" key="4">
    <source>
        <dbReference type="Proteomes" id="UP000039865"/>
    </source>
</evidence>
<dbReference type="AlphaFoldDB" id="A0A078AP25"/>
<evidence type="ECO:0000256" key="2">
    <source>
        <dbReference type="SAM" id="MobiDB-lite"/>
    </source>
</evidence>
<gene>
    <name evidence="3" type="primary">Contig9882.g10564</name>
    <name evidence="3" type="ORF">STYLEM_13187</name>
</gene>
<protein>
    <submittedName>
        <fullName evidence="3">Uncharacterized protein</fullName>
    </submittedName>
</protein>
<organism evidence="3 4">
    <name type="scientific">Stylonychia lemnae</name>
    <name type="common">Ciliate</name>
    <dbReference type="NCBI Taxonomy" id="5949"/>
    <lineage>
        <taxon>Eukaryota</taxon>
        <taxon>Sar</taxon>
        <taxon>Alveolata</taxon>
        <taxon>Ciliophora</taxon>
        <taxon>Intramacronucleata</taxon>
        <taxon>Spirotrichea</taxon>
        <taxon>Stichotrichia</taxon>
        <taxon>Sporadotrichida</taxon>
        <taxon>Oxytrichidae</taxon>
        <taxon>Stylonychinae</taxon>
        <taxon>Stylonychia</taxon>
    </lineage>
</organism>
<reference evidence="3 4" key="1">
    <citation type="submission" date="2014-06" db="EMBL/GenBank/DDBJ databases">
        <authorList>
            <person name="Swart Estienne"/>
        </authorList>
    </citation>
    <scope>NUCLEOTIDE SEQUENCE [LARGE SCALE GENOMIC DNA]</scope>
    <source>
        <strain evidence="3 4">130c</strain>
    </source>
</reference>
<dbReference type="Proteomes" id="UP000039865">
    <property type="component" value="Unassembled WGS sequence"/>
</dbReference>
<feature type="region of interest" description="Disordered" evidence="2">
    <location>
        <begin position="861"/>
        <end position="880"/>
    </location>
</feature>
<feature type="compositionally biased region" description="Polar residues" evidence="2">
    <location>
        <begin position="1"/>
        <end position="24"/>
    </location>
</feature>
<proteinExistence type="predicted"/>
<keyword evidence="4" id="KW-1185">Reference proteome</keyword>
<feature type="region of interest" description="Disordered" evidence="2">
    <location>
        <begin position="1"/>
        <end position="60"/>
    </location>
</feature>
<keyword evidence="1" id="KW-0175">Coiled coil</keyword>